<dbReference type="Proteomes" id="UP000024635">
    <property type="component" value="Unassembled WGS sequence"/>
</dbReference>
<keyword evidence="1" id="KW-0472">Membrane</keyword>
<dbReference type="PROSITE" id="PS50994">
    <property type="entry name" value="INTEGRASE"/>
    <property type="match status" value="1"/>
</dbReference>
<dbReference type="PANTHER" id="PTHR47331">
    <property type="entry name" value="PHD-TYPE DOMAIN-CONTAINING PROTEIN"/>
    <property type="match status" value="1"/>
</dbReference>
<dbReference type="InterPro" id="IPR009878">
    <property type="entry name" value="Phlebovirus_G2_fusion"/>
</dbReference>
<feature type="domain" description="Integrase catalytic" evidence="2">
    <location>
        <begin position="1"/>
        <end position="119"/>
    </location>
</feature>
<evidence type="ECO:0000259" key="2">
    <source>
        <dbReference type="PROSITE" id="PS50994"/>
    </source>
</evidence>
<dbReference type="InterPro" id="IPR001584">
    <property type="entry name" value="Integrase_cat-core"/>
</dbReference>
<dbReference type="Gene3D" id="3.30.420.10">
    <property type="entry name" value="Ribonuclease H-like superfamily/Ribonuclease H"/>
    <property type="match status" value="1"/>
</dbReference>
<dbReference type="OrthoDB" id="5870576at2759"/>
<dbReference type="GO" id="GO:0003676">
    <property type="term" value="F:nucleic acid binding"/>
    <property type="evidence" value="ECO:0007669"/>
    <property type="project" value="InterPro"/>
</dbReference>
<comment type="caution">
    <text evidence="3">The sequence shown here is derived from an EMBL/GenBank/DDBJ whole genome shotgun (WGS) entry which is preliminary data.</text>
</comment>
<dbReference type="AlphaFoldDB" id="A0A016TFZ2"/>
<name>A0A016TFZ2_9BILA</name>
<dbReference type="InterPro" id="IPR036397">
    <property type="entry name" value="RNaseH_sf"/>
</dbReference>
<feature type="transmembrane region" description="Helical" evidence="1">
    <location>
        <begin position="424"/>
        <end position="450"/>
    </location>
</feature>
<dbReference type="SUPFAM" id="SSF53098">
    <property type="entry name" value="Ribonuclease H-like"/>
    <property type="match status" value="1"/>
</dbReference>
<reference evidence="4" key="1">
    <citation type="journal article" date="2015" name="Nat. Genet.">
        <title>The genome and transcriptome of the zoonotic hookworm Ancylostoma ceylanicum identify infection-specific gene families.</title>
        <authorList>
            <person name="Schwarz E.M."/>
            <person name="Hu Y."/>
            <person name="Antoshechkin I."/>
            <person name="Miller M.M."/>
            <person name="Sternberg P.W."/>
            <person name="Aroian R.V."/>
        </authorList>
    </citation>
    <scope>NUCLEOTIDE SEQUENCE</scope>
    <source>
        <strain evidence="4">HY135</strain>
    </source>
</reference>
<dbReference type="GO" id="GO:0015074">
    <property type="term" value="P:DNA integration"/>
    <property type="evidence" value="ECO:0007669"/>
    <property type="project" value="InterPro"/>
</dbReference>
<evidence type="ECO:0000313" key="4">
    <source>
        <dbReference type="Proteomes" id="UP000024635"/>
    </source>
</evidence>
<protein>
    <recommendedName>
        <fullName evidence="2">Integrase catalytic domain-containing protein</fullName>
    </recommendedName>
</protein>
<organism evidence="3 4">
    <name type="scientific">Ancylostoma ceylanicum</name>
    <dbReference type="NCBI Taxonomy" id="53326"/>
    <lineage>
        <taxon>Eukaryota</taxon>
        <taxon>Metazoa</taxon>
        <taxon>Ecdysozoa</taxon>
        <taxon>Nematoda</taxon>
        <taxon>Chromadorea</taxon>
        <taxon>Rhabditida</taxon>
        <taxon>Rhabditina</taxon>
        <taxon>Rhabditomorpha</taxon>
        <taxon>Strongyloidea</taxon>
        <taxon>Ancylostomatidae</taxon>
        <taxon>Ancylostomatinae</taxon>
        <taxon>Ancylostoma</taxon>
    </lineage>
</organism>
<keyword evidence="1" id="KW-0812">Transmembrane</keyword>
<dbReference type="InterPro" id="IPR012337">
    <property type="entry name" value="RNaseH-like_sf"/>
</dbReference>
<dbReference type="Pfam" id="PF07245">
    <property type="entry name" value="Phlebovirus_G2"/>
    <property type="match status" value="1"/>
</dbReference>
<dbReference type="InterPro" id="IPR040676">
    <property type="entry name" value="DUF5641"/>
</dbReference>
<keyword evidence="1" id="KW-1133">Transmembrane helix</keyword>
<dbReference type="STRING" id="53326.A0A016TFZ2"/>
<accession>A0A016TFZ2</accession>
<gene>
    <name evidence="3" type="primary">Acey_s0105.g3654</name>
    <name evidence="3" type="ORF">Y032_0105g3654</name>
</gene>
<dbReference type="EMBL" id="JARK01001441">
    <property type="protein sequence ID" value="EYC01616.1"/>
    <property type="molecule type" value="Genomic_DNA"/>
</dbReference>
<dbReference type="Pfam" id="PF18701">
    <property type="entry name" value="DUF5641"/>
    <property type="match status" value="1"/>
</dbReference>
<evidence type="ECO:0000256" key="1">
    <source>
        <dbReference type="SAM" id="Phobius"/>
    </source>
</evidence>
<keyword evidence="4" id="KW-1185">Reference proteome</keyword>
<sequence length="588" mass="66223">MRSDCGTNFKNGEQIIDAMFKKDDDSGASVMTYCAKEKIRWIFNPPASPWMGGVWERLVGSVKKALNKSIGRRKLSFFDMSTILTRIEAILNTRPLTKGDSEDLTKLPLRPVDFLQGNVKFSLPDGNALQLENDADYDPSFIQTEKQTLEAIRFSEMMADKFWDTWKTQYLVSLREAEKVKYKQPRHTTRSVPELGEIVLIEQDLIPRGNWPYGKVVELISSSDGLVRSAKILMPNHRVIQRPLNKIFPLEIRSIPENPKTHDVAVVDKDLASTACRRQLPSRAAKTRAYDVIRNFEESLESHSQISCSAKMPLSMMMILCLISAGMCGNVSPSIHCSNGVVKIIPPGGPFQLCFNNDCHIPAITERNLSFFLPISPRNDKVHVNLSSLLSNKSFEQYKVCDRPLFCDHQYLLSKSILGNPHCWPAGAIATIAALTYLAIMTLISLLCVVSKLRGRISKLRVLKRRNRSQPIQTSALNFELVPLPGATLAICTMICALSSSALACQHGYMRHTADLVCEDKSYCHLEYNRELFFNKLQSELCIEILHGKSSIGTARFTKRPVEFKCSKVTESFTRMTTTSVYHSKRCA</sequence>
<proteinExistence type="predicted"/>
<evidence type="ECO:0000313" key="3">
    <source>
        <dbReference type="EMBL" id="EYC01616.1"/>
    </source>
</evidence>